<dbReference type="PATRIC" id="fig|1217706.3.peg.2285"/>
<name>N9NQ12_9GAMM</name>
<dbReference type="EMBL" id="APRW01000009">
    <property type="protein sequence ID" value="ENX23103.1"/>
    <property type="molecule type" value="Genomic_DNA"/>
</dbReference>
<gene>
    <name evidence="1" type="ORF">F892_02346</name>
</gene>
<sequence length="330" mass="38718">MSQMLNQLANYIALDLIGGPENCLFYEVLENLLFTAEKVVSANSKPFKKGKNYLEPTVDYYNFYGSINCFRNNTDNLLWLTNQNENCIIPSHVTLLVRAIQEILNSNRHVHPDALKNYQPSVDSDIHTFYTSIWNSIRGHAVGNEFKLIQKKRKALISKQCQENTRIVGRLLRQYDSLQVFRFNFKINHQADTKIEDINLLDKSTEKVYQKLSACFRQIGMGQILCIQSRIQRTMTGQCYVNIFVYAQPNTEINFNIDLNQFRDSYEKGPIRFQTFVSDMFSFNTTLFATHNFAFNFEQWKVFFKCALYPLNYYYYESKHIKPSFTSIQL</sequence>
<comment type="caution">
    <text evidence="1">The sequence shown here is derived from an EMBL/GenBank/DDBJ whole genome shotgun (WGS) entry which is preliminary data.</text>
</comment>
<dbReference type="RefSeq" id="WP_005258430.1">
    <property type="nucleotide sequence ID" value="NZ_BMDR01000004.1"/>
</dbReference>
<accession>N9NQ12</accession>
<dbReference type="HOGENOM" id="CLU_843668_0_0_6"/>
<organism evidence="1 2">
    <name type="scientific">Acinetobacter vivianii</name>
    <dbReference type="NCBI Taxonomy" id="1776742"/>
    <lineage>
        <taxon>Bacteria</taxon>
        <taxon>Pseudomonadati</taxon>
        <taxon>Pseudomonadota</taxon>
        <taxon>Gammaproteobacteria</taxon>
        <taxon>Moraxellales</taxon>
        <taxon>Moraxellaceae</taxon>
        <taxon>Acinetobacter</taxon>
    </lineage>
</organism>
<keyword evidence="2" id="KW-1185">Reference proteome</keyword>
<dbReference type="Proteomes" id="UP000013173">
    <property type="component" value="Unassembled WGS sequence"/>
</dbReference>
<reference evidence="1 2" key="1">
    <citation type="submission" date="2013-02" db="EMBL/GenBank/DDBJ databases">
        <title>The Genome Sequence of Acinetobacter sp. NIPH 2168.</title>
        <authorList>
            <consortium name="The Broad Institute Genome Sequencing Platform"/>
            <consortium name="The Broad Institute Genome Sequencing Center for Infectious Disease"/>
            <person name="Cerqueira G."/>
            <person name="Feldgarden M."/>
            <person name="Courvalin P."/>
            <person name="Perichon B."/>
            <person name="Grillot-Courvalin C."/>
            <person name="Clermont D."/>
            <person name="Rocha E."/>
            <person name="Yoon E.-J."/>
            <person name="Nemec A."/>
            <person name="Walker B."/>
            <person name="Young S.K."/>
            <person name="Zeng Q."/>
            <person name="Gargeya S."/>
            <person name="Fitzgerald M."/>
            <person name="Haas B."/>
            <person name="Abouelleil A."/>
            <person name="Alvarado L."/>
            <person name="Arachchi H.M."/>
            <person name="Berlin A.M."/>
            <person name="Chapman S.B."/>
            <person name="Dewar J."/>
            <person name="Goldberg J."/>
            <person name="Griggs A."/>
            <person name="Gujja S."/>
            <person name="Hansen M."/>
            <person name="Howarth C."/>
            <person name="Imamovic A."/>
            <person name="Larimer J."/>
            <person name="McCowan C."/>
            <person name="Murphy C."/>
            <person name="Neiman D."/>
            <person name="Pearson M."/>
            <person name="Priest M."/>
            <person name="Roberts A."/>
            <person name="Saif S."/>
            <person name="Shea T."/>
            <person name="Sisk P."/>
            <person name="Sykes S."/>
            <person name="Wortman J."/>
            <person name="Nusbaum C."/>
            <person name="Birren B."/>
        </authorList>
    </citation>
    <scope>NUCLEOTIDE SEQUENCE [LARGE SCALE GENOMIC DNA]</scope>
    <source>
        <strain evidence="1 2">NIPH 2168</strain>
    </source>
</reference>
<evidence type="ECO:0000313" key="1">
    <source>
        <dbReference type="EMBL" id="ENX23103.1"/>
    </source>
</evidence>
<dbReference type="OrthoDB" id="6712246at2"/>
<protein>
    <submittedName>
        <fullName evidence="1">Uncharacterized protein</fullName>
    </submittedName>
</protein>
<dbReference type="GeneID" id="303683890"/>
<dbReference type="AlphaFoldDB" id="N9NQ12"/>
<proteinExistence type="predicted"/>
<evidence type="ECO:0000313" key="2">
    <source>
        <dbReference type="Proteomes" id="UP000013173"/>
    </source>
</evidence>